<keyword evidence="3" id="KW-1185">Reference proteome</keyword>
<reference evidence="2" key="2">
    <citation type="submission" date="2020-05" db="UniProtKB">
        <authorList>
            <consortium name="EnsemblMetazoa"/>
        </authorList>
    </citation>
    <scope>IDENTIFICATION</scope>
</reference>
<protein>
    <submittedName>
        <fullName evidence="1">AGAP002382-PA-like protein</fullName>
    </submittedName>
</protein>
<accession>A0A084W1M7</accession>
<organism evidence="1">
    <name type="scientific">Anopheles sinensis</name>
    <name type="common">Mosquito</name>
    <dbReference type="NCBI Taxonomy" id="74873"/>
    <lineage>
        <taxon>Eukaryota</taxon>
        <taxon>Metazoa</taxon>
        <taxon>Ecdysozoa</taxon>
        <taxon>Arthropoda</taxon>
        <taxon>Hexapoda</taxon>
        <taxon>Insecta</taxon>
        <taxon>Pterygota</taxon>
        <taxon>Neoptera</taxon>
        <taxon>Endopterygota</taxon>
        <taxon>Diptera</taxon>
        <taxon>Nematocera</taxon>
        <taxon>Culicoidea</taxon>
        <taxon>Culicidae</taxon>
        <taxon>Anophelinae</taxon>
        <taxon>Anopheles</taxon>
    </lineage>
</organism>
<reference evidence="1 3" key="1">
    <citation type="journal article" date="2014" name="BMC Genomics">
        <title>Genome sequence of Anopheles sinensis provides insight into genetics basis of mosquito competence for malaria parasites.</title>
        <authorList>
            <person name="Zhou D."/>
            <person name="Zhang D."/>
            <person name="Ding G."/>
            <person name="Shi L."/>
            <person name="Hou Q."/>
            <person name="Ye Y."/>
            <person name="Xu Y."/>
            <person name="Zhou H."/>
            <person name="Xiong C."/>
            <person name="Li S."/>
            <person name="Yu J."/>
            <person name="Hong S."/>
            <person name="Yu X."/>
            <person name="Zou P."/>
            <person name="Chen C."/>
            <person name="Chang X."/>
            <person name="Wang W."/>
            <person name="Lv Y."/>
            <person name="Sun Y."/>
            <person name="Ma L."/>
            <person name="Shen B."/>
            <person name="Zhu C."/>
        </authorList>
    </citation>
    <scope>NUCLEOTIDE SEQUENCE [LARGE SCALE GENOMIC DNA]</scope>
</reference>
<dbReference type="AlphaFoldDB" id="A0A084W1M7"/>
<name>A0A084W1M7_ANOSI</name>
<dbReference type="Proteomes" id="UP000030765">
    <property type="component" value="Unassembled WGS sequence"/>
</dbReference>
<dbReference type="EnsemblMetazoa" id="ASIC011956-RA">
    <property type="protein sequence ID" value="ASIC011956-PA"/>
    <property type="gene ID" value="ASIC011956"/>
</dbReference>
<dbReference type="EMBL" id="KE525269">
    <property type="protein sequence ID" value="KFB44121.1"/>
    <property type="molecule type" value="Genomic_DNA"/>
</dbReference>
<gene>
    <name evidence="1" type="ORF">ZHAS_00011956</name>
</gene>
<proteinExistence type="predicted"/>
<evidence type="ECO:0000313" key="2">
    <source>
        <dbReference type="EnsemblMetazoa" id="ASIC011956-PA"/>
    </source>
</evidence>
<evidence type="ECO:0000313" key="1">
    <source>
        <dbReference type="EMBL" id="KFB44121.1"/>
    </source>
</evidence>
<evidence type="ECO:0000313" key="3">
    <source>
        <dbReference type="Proteomes" id="UP000030765"/>
    </source>
</evidence>
<dbReference type="VEuPathDB" id="VectorBase:ASIS009811"/>
<sequence length="136" mass="15319">MMPPLSWYTLNRTQPGPYRLRLYTSNPTTAYGVTVKSSPLFWHGNQHGTYRNGTSMRECSNRVIQHKHPFRTNNQPAIIPRIHAGTTAPCGANEGHPACVIIRIHAAFGPKGRNDVVERAEGDPQTHTEHEYLFCL</sequence>
<dbReference type="VEuPathDB" id="VectorBase:ASIC011956"/>
<dbReference type="EMBL" id="ATLV01019399">
    <property type="status" value="NOT_ANNOTATED_CDS"/>
    <property type="molecule type" value="Genomic_DNA"/>
</dbReference>